<dbReference type="Proteomes" id="UP000324222">
    <property type="component" value="Unassembled WGS sequence"/>
</dbReference>
<protein>
    <submittedName>
        <fullName evidence="1">Uncharacterized protein</fullName>
    </submittedName>
</protein>
<dbReference type="AlphaFoldDB" id="A0A5B7JMM0"/>
<evidence type="ECO:0000313" key="2">
    <source>
        <dbReference type="Proteomes" id="UP000324222"/>
    </source>
</evidence>
<comment type="caution">
    <text evidence="1">The sequence shown here is derived from an EMBL/GenBank/DDBJ whole genome shotgun (WGS) entry which is preliminary data.</text>
</comment>
<gene>
    <name evidence="1" type="ORF">E2C01_089511</name>
</gene>
<evidence type="ECO:0000313" key="1">
    <source>
        <dbReference type="EMBL" id="MPC94347.1"/>
    </source>
</evidence>
<sequence length="132" mass="14834">MERCWLFQRCTSAQHQGTSSTRKQIVPELPTHFRATVLVLTAARSEVCPRSELLLYEARTTNTITTTNKTTTTTITTTTTTTTVTAATRTTVLGNNSARMYSTSYDTVHYRNTASHRQEAVRVEASTIWLRT</sequence>
<proteinExistence type="predicted"/>
<name>A0A5B7JMM0_PORTR</name>
<dbReference type="EMBL" id="VSRR010098139">
    <property type="protein sequence ID" value="MPC94347.1"/>
    <property type="molecule type" value="Genomic_DNA"/>
</dbReference>
<reference evidence="1 2" key="1">
    <citation type="submission" date="2019-05" db="EMBL/GenBank/DDBJ databases">
        <title>Another draft genome of Portunus trituberculatus and its Hox gene families provides insights of decapod evolution.</title>
        <authorList>
            <person name="Jeong J.-H."/>
            <person name="Song I."/>
            <person name="Kim S."/>
            <person name="Choi T."/>
            <person name="Kim D."/>
            <person name="Ryu S."/>
            <person name="Kim W."/>
        </authorList>
    </citation>
    <scope>NUCLEOTIDE SEQUENCE [LARGE SCALE GENOMIC DNA]</scope>
    <source>
        <tissue evidence="1">Muscle</tissue>
    </source>
</reference>
<keyword evidence="2" id="KW-1185">Reference proteome</keyword>
<accession>A0A5B7JMM0</accession>
<organism evidence="1 2">
    <name type="scientific">Portunus trituberculatus</name>
    <name type="common">Swimming crab</name>
    <name type="synonym">Neptunus trituberculatus</name>
    <dbReference type="NCBI Taxonomy" id="210409"/>
    <lineage>
        <taxon>Eukaryota</taxon>
        <taxon>Metazoa</taxon>
        <taxon>Ecdysozoa</taxon>
        <taxon>Arthropoda</taxon>
        <taxon>Crustacea</taxon>
        <taxon>Multicrustacea</taxon>
        <taxon>Malacostraca</taxon>
        <taxon>Eumalacostraca</taxon>
        <taxon>Eucarida</taxon>
        <taxon>Decapoda</taxon>
        <taxon>Pleocyemata</taxon>
        <taxon>Brachyura</taxon>
        <taxon>Eubrachyura</taxon>
        <taxon>Portunoidea</taxon>
        <taxon>Portunidae</taxon>
        <taxon>Portuninae</taxon>
        <taxon>Portunus</taxon>
    </lineage>
</organism>